<dbReference type="AlphaFoldDB" id="A0A975DBJ4"/>
<dbReference type="EMBL" id="CP072110">
    <property type="protein sequence ID" value="QTH63833.1"/>
    <property type="molecule type" value="Genomic_DNA"/>
</dbReference>
<keyword evidence="3" id="KW-0804">Transcription</keyword>
<feature type="domain" description="HTH arsR-type" evidence="4">
    <location>
        <begin position="5"/>
        <end position="99"/>
    </location>
</feature>
<evidence type="ECO:0000256" key="3">
    <source>
        <dbReference type="ARBA" id="ARBA00023163"/>
    </source>
</evidence>
<evidence type="ECO:0000256" key="1">
    <source>
        <dbReference type="ARBA" id="ARBA00023015"/>
    </source>
</evidence>
<reference evidence="5" key="1">
    <citation type="submission" date="2021-03" db="EMBL/GenBank/DDBJ databases">
        <title>Description of Psychrosphaera ytuae sp. nov. isolated from deep sea sediment of South China Sea.</title>
        <authorList>
            <person name="Zhang J."/>
            <person name="Xu X.-D."/>
        </authorList>
    </citation>
    <scope>NUCLEOTIDE SEQUENCE</scope>
    <source>
        <strain evidence="5">MTZ26</strain>
    </source>
</reference>
<dbReference type="Gene3D" id="1.10.10.10">
    <property type="entry name" value="Winged helix-like DNA-binding domain superfamily/Winged helix DNA-binding domain"/>
    <property type="match status" value="1"/>
</dbReference>
<dbReference type="KEGG" id="psym:J1N51_14150"/>
<dbReference type="InterPro" id="IPR011991">
    <property type="entry name" value="ArsR-like_HTH"/>
</dbReference>
<keyword evidence="6" id="KW-1185">Reference proteome</keyword>
<dbReference type="Pfam" id="PF01022">
    <property type="entry name" value="HTH_5"/>
    <property type="match status" value="1"/>
</dbReference>
<gene>
    <name evidence="5" type="ORF">J1N51_14150</name>
</gene>
<dbReference type="PANTHER" id="PTHR33154:SF28">
    <property type="entry name" value="HTH-TYPE TRANSCRIPTIONAL REGULATOR YGAV-RELATED"/>
    <property type="match status" value="1"/>
</dbReference>
<dbReference type="InterPro" id="IPR036390">
    <property type="entry name" value="WH_DNA-bd_sf"/>
</dbReference>
<dbReference type="CDD" id="cd00090">
    <property type="entry name" value="HTH_ARSR"/>
    <property type="match status" value="1"/>
</dbReference>
<dbReference type="NCBIfam" id="NF033788">
    <property type="entry name" value="HTH_metalloreg"/>
    <property type="match status" value="1"/>
</dbReference>
<evidence type="ECO:0000256" key="2">
    <source>
        <dbReference type="ARBA" id="ARBA00023125"/>
    </source>
</evidence>
<evidence type="ECO:0000259" key="4">
    <source>
        <dbReference type="PROSITE" id="PS50987"/>
    </source>
</evidence>
<dbReference type="GO" id="GO:0003677">
    <property type="term" value="F:DNA binding"/>
    <property type="evidence" value="ECO:0007669"/>
    <property type="project" value="UniProtKB-KW"/>
</dbReference>
<accession>A0A975DBJ4</accession>
<dbReference type="InterPro" id="IPR001845">
    <property type="entry name" value="HTH_ArsR_DNA-bd_dom"/>
</dbReference>
<dbReference type="Proteomes" id="UP000682739">
    <property type="component" value="Chromosome"/>
</dbReference>
<dbReference type="PANTHER" id="PTHR33154">
    <property type="entry name" value="TRANSCRIPTIONAL REGULATOR, ARSR FAMILY"/>
    <property type="match status" value="1"/>
</dbReference>
<dbReference type="GO" id="GO:0003700">
    <property type="term" value="F:DNA-binding transcription factor activity"/>
    <property type="evidence" value="ECO:0007669"/>
    <property type="project" value="InterPro"/>
</dbReference>
<dbReference type="PRINTS" id="PR00778">
    <property type="entry name" value="HTHARSR"/>
</dbReference>
<keyword evidence="2" id="KW-0238">DNA-binding</keyword>
<dbReference type="InterPro" id="IPR051081">
    <property type="entry name" value="HTH_MetalResp_TranReg"/>
</dbReference>
<dbReference type="RefSeq" id="WP_208831888.1">
    <property type="nucleotide sequence ID" value="NZ_CP072110.1"/>
</dbReference>
<dbReference type="PROSITE" id="PS50987">
    <property type="entry name" value="HTH_ARSR_2"/>
    <property type="match status" value="1"/>
</dbReference>
<keyword evidence="1" id="KW-0805">Transcription regulation</keyword>
<evidence type="ECO:0000313" key="5">
    <source>
        <dbReference type="EMBL" id="QTH63833.1"/>
    </source>
</evidence>
<proteinExistence type="predicted"/>
<sequence>MNIDQMRQCAPKAMALLKVMANENRLFILCNLLEGEASVNELAERVRLGQSALSQHLALLRKEGFVQTRKESQTVYYSLSSPNVKQMMMLLKDMYATESA</sequence>
<evidence type="ECO:0000313" key="6">
    <source>
        <dbReference type="Proteomes" id="UP000682739"/>
    </source>
</evidence>
<protein>
    <submittedName>
        <fullName evidence="5">Winged helix-turn-helix transcriptional regulator</fullName>
    </submittedName>
</protein>
<organism evidence="5 6">
    <name type="scientific">Psychrosphaera ytuae</name>
    <dbReference type="NCBI Taxonomy" id="2820710"/>
    <lineage>
        <taxon>Bacteria</taxon>
        <taxon>Pseudomonadati</taxon>
        <taxon>Pseudomonadota</taxon>
        <taxon>Gammaproteobacteria</taxon>
        <taxon>Alteromonadales</taxon>
        <taxon>Pseudoalteromonadaceae</taxon>
        <taxon>Psychrosphaera</taxon>
    </lineage>
</organism>
<name>A0A975DBJ4_9GAMM</name>
<dbReference type="SMART" id="SM00418">
    <property type="entry name" value="HTH_ARSR"/>
    <property type="match status" value="1"/>
</dbReference>
<dbReference type="SUPFAM" id="SSF46785">
    <property type="entry name" value="Winged helix' DNA-binding domain"/>
    <property type="match status" value="1"/>
</dbReference>
<dbReference type="InterPro" id="IPR036388">
    <property type="entry name" value="WH-like_DNA-bd_sf"/>
</dbReference>